<gene>
    <name evidence="14" type="primary">ATP6</name>
</gene>
<proteinExistence type="inferred from homology"/>
<protein>
    <recommendedName>
        <fullName evidence="11">ATP synthase subunit a</fullName>
    </recommendedName>
</protein>
<keyword evidence="10" id="KW-0066">ATP synthesis</keyword>
<evidence type="ECO:0000256" key="8">
    <source>
        <dbReference type="ARBA" id="ARBA00023065"/>
    </source>
</evidence>
<dbReference type="PANTHER" id="PTHR11410:SF0">
    <property type="entry name" value="ATP SYNTHASE SUBUNIT A"/>
    <property type="match status" value="1"/>
</dbReference>
<comment type="similarity">
    <text evidence="2">Belongs to the ATPase A chain family.</text>
</comment>
<evidence type="ECO:0000256" key="3">
    <source>
        <dbReference type="ARBA" id="ARBA00022448"/>
    </source>
</evidence>
<evidence type="ECO:0000256" key="13">
    <source>
        <dbReference type="SAM" id="SignalP"/>
    </source>
</evidence>
<dbReference type="Pfam" id="PF00119">
    <property type="entry name" value="ATP-synt_A"/>
    <property type="match status" value="1"/>
</dbReference>
<dbReference type="InterPro" id="IPR045083">
    <property type="entry name" value="ATP_synth_F0_asu_bact/mt"/>
</dbReference>
<keyword evidence="3" id="KW-0813">Transport</keyword>
<evidence type="ECO:0000256" key="11">
    <source>
        <dbReference type="RuleBase" id="RU004450"/>
    </source>
</evidence>
<keyword evidence="9 12" id="KW-0472">Membrane</keyword>
<feature type="signal peptide" evidence="13">
    <location>
        <begin position="1"/>
        <end position="17"/>
    </location>
</feature>
<keyword evidence="13" id="KW-0732">Signal</keyword>
<evidence type="ECO:0000256" key="5">
    <source>
        <dbReference type="ARBA" id="ARBA00022692"/>
    </source>
</evidence>
<sequence length="183" mass="19924">MVWSMLVFLSGAWLVSSLQFKGGLSRNGSVWYLFVITLLGCTWLGVNLMGIFMGFAESMKYGGVLLVALVFWSWGEIMKPVLRGMVEYLAHFSITGVSGLLGGVLPFMEVFSVVIRPLTLGVRLATNMTSGHVLMAMVALFSSWGIAVGAVAFSMGVFLVGLEILVCLLQALVFSMLVEVYFE</sequence>
<dbReference type="CDD" id="cd00310">
    <property type="entry name" value="ATP-synt_Fo_a_6"/>
    <property type="match status" value="1"/>
</dbReference>
<evidence type="ECO:0000256" key="7">
    <source>
        <dbReference type="ARBA" id="ARBA00022989"/>
    </source>
</evidence>
<feature type="chain" id="PRO_5007302194" description="ATP synthase subunit a" evidence="13">
    <location>
        <begin position="18"/>
        <end position="183"/>
    </location>
</feature>
<evidence type="ECO:0000256" key="12">
    <source>
        <dbReference type="SAM" id="Phobius"/>
    </source>
</evidence>
<keyword evidence="5 12" id="KW-0812">Transmembrane</keyword>
<accession>A0A140E9M6</accession>
<evidence type="ECO:0000256" key="9">
    <source>
        <dbReference type="ARBA" id="ARBA00023136"/>
    </source>
</evidence>
<organism evidence="14">
    <name type="scientific">Plagiorhynchus transversus</name>
    <dbReference type="NCBI Taxonomy" id="1795586"/>
    <lineage>
        <taxon>Eukaryota</taxon>
        <taxon>Metazoa</taxon>
        <taxon>Spiralia</taxon>
        <taxon>Lophotrochozoa</taxon>
        <taxon>Acanthocephala</taxon>
        <taxon>Palaeacanthocephala</taxon>
        <taxon>Polymorphida</taxon>
        <taxon>Plagiorhynchidae</taxon>
        <taxon>Plagiorhynchus</taxon>
    </lineage>
</organism>
<evidence type="ECO:0000256" key="6">
    <source>
        <dbReference type="ARBA" id="ARBA00022781"/>
    </source>
</evidence>
<evidence type="ECO:0000256" key="10">
    <source>
        <dbReference type="ARBA" id="ARBA00023310"/>
    </source>
</evidence>
<dbReference type="GeneID" id="27111611"/>
<keyword evidence="4" id="KW-0138">CF(0)</keyword>
<dbReference type="EMBL" id="KT447549">
    <property type="protein sequence ID" value="AMK97077.1"/>
    <property type="molecule type" value="Genomic_DNA"/>
</dbReference>
<dbReference type="InterPro" id="IPR000568">
    <property type="entry name" value="ATP_synth_F0_asu"/>
</dbReference>
<dbReference type="PRINTS" id="PR00123">
    <property type="entry name" value="ATPASEA"/>
</dbReference>
<evidence type="ECO:0000256" key="1">
    <source>
        <dbReference type="ARBA" id="ARBA00004141"/>
    </source>
</evidence>
<dbReference type="GO" id="GO:0046933">
    <property type="term" value="F:proton-transporting ATP synthase activity, rotational mechanism"/>
    <property type="evidence" value="ECO:0007669"/>
    <property type="project" value="TreeGrafter"/>
</dbReference>
<dbReference type="GO" id="GO:0045259">
    <property type="term" value="C:proton-transporting ATP synthase complex"/>
    <property type="evidence" value="ECO:0007669"/>
    <property type="project" value="UniProtKB-KW"/>
</dbReference>
<dbReference type="CTD" id="4508"/>
<keyword evidence="8" id="KW-0406">Ion transport</keyword>
<name>A0A140E9M6_9BILA</name>
<dbReference type="InterPro" id="IPR035908">
    <property type="entry name" value="F0_ATP_A_sf"/>
</dbReference>
<geneLocation type="mitochondrion" evidence="14"/>
<dbReference type="PANTHER" id="PTHR11410">
    <property type="entry name" value="ATP SYNTHASE SUBUNIT A"/>
    <property type="match status" value="1"/>
</dbReference>
<keyword evidence="14" id="KW-0496">Mitochondrion</keyword>
<dbReference type="Gene3D" id="1.20.120.220">
    <property type="entry name" value="ATP synthase, F0 complex, subunit A"/>
    <property type="match status" value="1"/>
</dbReference>
<dbReference type="GO" id="GO:0005743">
    <property type="term" value="C:mitochondrial inner membrane"/>
    <property type="evidence" value="ECO:0007669"/>
    <property type="project" value="UniProtKB-SubCell"/>
</dbReference>
<dbReference type="SUPFAM" id="SSF81336">
    <property type="entry name" value="F1F0 ATP synthase subunit A"/>
    <property type="match status" value="1"/>
</dbReference>
<comment type="subcellular location">
    <subcellularLocation>
        <location evidence="1">Membrane</location>
        <topology evidence="1">Multi-pass membrane protein</topology>
    </subcellularLocation>
    <subcellularLocation>
        <location evidence="11">Mitochondrion inner membrane</location>
        <topology evidence="11">Multi-pass membrane protein</topology>
    </subcellularLocation>
</comment>
<feature type="transmembrane region" description="Helical" evidence="12">
    <location>
        <begin position="132"/>
        <end position="153"/>
    </location>
</feature>
<evidence type="ECO:0000256" key="4">
    <source>
        <dbReference type="ARBA" id="ARBA00022547"/>
    </source>
</evidence>
<dbReference type="RefSeq" id="YP_009241144.1">
    <property type="nucleotide sequence ID" value="NC_029767.1"/>
</dbReference>
<reference evidence="14" key="1">
    <citation type="journal article" date="2016" name="Zool. Scr.">
        <title>Mitogenomic phylogeny of Acanthocephala reveals novel Class relationships.</title>
        <authorList>
            <person name="Gazi M."/>
            <person name="Kim J."/>
            <person name="Garcia-Varela M."/>
            <person name="Park C."/>
            <person name="Littlewood D.J."/>
            <person name="Park J.-K."/>
        </authorList>
    </citation>
    <scope>NUCLEOTIDE SEQUENCE</scope>
</reference>
<feature type="transmembrane region" description="Helical" evidence="12">
    <location>
        <begin position="159"/>
        <end position="182"/>
    </location>
</feature>
<evidence type="ECO:0000313" key="14">
    <source>
        <dbReference type="EMBL" id="AMK97077.1"/>
    </source>
</evidence>
<dbReference type="AlphaFoldDB" id="A0A140E9M6"/>
<feature type="transmembrane region" description="Helical" evidence="12">
    <location>
        <begin position="88"/>
        <end position="111"/>
    </location>
</feature>
<feature type="transmembrane region" description="Helical" evidence="12">
    <location>
        <begin position="30"/>
        <end position="52"/>
    </location>
</feature>
<feature type="transmembrane region" description="Helical" evidence="12">
    <location>
        <begin position="64"/>
        <end position="82"/>
    </location>
</feature>
<evidence type="ECO:0000256" key="2">
    <source>
        <dbReference type="ARBA" id="ARBA00006810"/>
    </source>
</evidence>
<keyword evidence="6" id="KW-0375">Hydrogen ion transport</keyword>
<keyword evidence="7 12" id="KW-1133">Transmembrane helix</keyword>